<feature type="compositionally biased region" description="Polar residues" evidence="10">
    <location>
        <begin position="1"/>
        <end position="16"/>
    </location>
</feature>
<dbReference type="EC" id="2.7.4.7" evidence="13"/>
<dbReference type="GO" id="GO:0005524">
    <property type="term" value="F:ATP binding"/>
    <property type="evidence" value="ECO:0007669"/>
    <property type="project" value="UniProtKB-KW"/>
</dbReference>
<evidence type="ECO:0000256" key="5">
    <source>
        <dbReference type="ARBA" id="ARBA00022679"/>
    </source>
</evidence>
<dbReference type="PANTHER" id="PTHR20858:SF17">
    <property type="entry name" value="HYDROXYMETHYLPYRIMIDINE_PHOSPHOMETHYLPYRIMIDINE KINASE THI20-RELATED"/>
    <property type="match status" value="1"/>
</dbReference>
<dbReference type="GO" id="GO:0008902">
    <property type="term" value="F:hydroxymethylpyrimidine kinase activity"/>
    <property type="evidence" value="ECO:0007669"/>
    <property type="project" value="UniProtKB-EC"/>
</dbReference>
<dbReference type="InterPro" id="IPR004305">
    <property type="entry name" value="Thiaminase-2/PQQC"/>
</dbReference>
<dbReference type="InterPro" id="IPR004399">
    <property type="entry name" value="HMP/HMP-P_kinase_dom"/>
</dbReference>
<sequence>MSEMASSTPRNPSQGSVPRVLSIAGTDPSGGAGTAADTKSITAAGGYAMAVVTALVAQNTQGVRAIHTPPTEFLRQQLAAVSDDVAIDAVKTGMLGTVEIIDTVARFLDEHRPPVVVVDPVMVATSGDRLLAPDAEAAMREFCRRATVVTPNIPELAVLCETGPAKGAEEALEQARGWAKETGVAVVVKTGHLDSRRVDNIWVGSEGTTYTAQSTRVETTNTHGTGCSLSSALATRLGAGDAPGEALGWVTDWLHEAILHGSELKVGRGHGPVDHSHRARRLSADASAVAWFGPIEPLESPKALVGSAGSAPTAAVDPVGPWTTALWQASADLARQIQGSDFVAALVDGTLTGHAFNFYLGQDARYLACYSRALAALAARAVDPQDAAWWAQSSETCIVEEAALHRTWLEGRDQAPAGPVTTAYTNFLLAHTLGDDYVVGVASVLPCFWLYAQVGAGLPQVPEGHPYALWLDTYRAPGFVEATSHTLVVVEKAFEQAGPTARARAAHAYLTACRHELEFFDQAMRV</sequence>
<dbReference type="Proteomes" id="UP000005332">
    <property type="component" value="Unassembled WGS sequence"/>
</dbReference>
<dbReference type="InterPro" id="IPR013749">
    <property type="entry name" value="PM/HMP-P_kinase-1"/>
</dbReference>
<dbReference type="InterPro" id="IPR016084">
    <property type="entry name" value="Haem_Oase-like_multi-hlx"/>
</dbReference>
<dbReference type="InterPro" id="IPR029056">
    <property type="entry name" value="Ribokinase-like"/>
</dbReference>
<evidence type="ECO:0000256" key="10">
    <source>
        <dbReference type="SAM" id="MobiDB-lite"/>
    </source>
</evidence>
<comment type="catalytic activity">
    <reaction evidence="1">
        <text>4-amino-5-hydroxymethyl-2-methylpyrimidine + ATP = 4-amino-2-methyl-5-(phosphooxymethyl)pyrimidine + ADP + H(+)</text>
        <dbReference type="Rhea" id="RHEA:23096"/>
        <dbReference type="ChEBI" id="CHEBI:15378"/>
        <dbReference type="ChEBI" id="CHEBI:16892"/>
        <dbReference type="ChEBI" id="CHEBI:30616"/>
        <dbReference type="ChEBI" id="CHEBI:58354"/>
        <dbReference type="ChEBI" id="CHEBI:456216"/>
        <dbReference type="EC" id="2.7.1.49"/>
    </reaction>
</comment>
<dbReference type="NCBIfam" id="NF011301">
    <property type="entry name" value="PRK14713.1"/>
    <property type="match status" value="1"/>
</dbReference>
<comment type="function">
    <text evidence="3">Catalyzes the phosphorylation of hydroxymethylpyrimidine phosphate (HMP-P) to HMP-PP, and of HMP to HMP-P.</text>
</comment>
<dbReference type="GO" id="GO:0009228">
    <property type="term" value="P:thiamine biosynthetic process"/>
    <property type="evidence" value="ECO:0007669"/>
    <property type="project" value="UniProtKB-KW"/>
</dbReference>
<keyword evidence="6" id="KW-0547">Nucleotide-binding</keyword>
<dbReference type="HOGENOM" id="CLU_020520_2_0_11"/>
<dbReference type="CDD" id="cd19365">
    <property type="entry name" value="TenA_C-like"/>
    <property type="match status" value="1"/>
</dbReference>
<dbReference type="RefSeq" id="WP_004810237.1">
    <property type="nucleotide sequence ID" value="NZ_JH165054.1"/>
</dbReference>
<dbReference type="GO" id="GO:0004789">
    <property type="term" value="F:thiamine-phosphate diphosphorylase activity"/>
    <property type="evidence" value="ECO:0007669"/>
    <property type="project" value="UniProtKB-EC"/>
</dbReference>
<dbReference type="SUPFAM" id="SSF48613">
    <property type="entry name" value="Heme oxygenase-like"/>
    <property type="match status" value="1"/>
</dbReference>
<dbReference type="GO" id="GO:0009229">
    <property type="term" value="P:thiamine diphosphate biosynthetic process"/>
    <property type="evidence" value="ECO:0007669"/>
    <property type="project" value="UniProtKB-UniPathway"/>
</dbReference>
<comment type="pathway">
    <text evidence="4">Cofactor biosynthesis; thiamine diphosphate biosynthesis; 4-amino-2-methyl-5-diphosphomethylpyrimidine from 5-amino-1-(5-phospho-D-ribosyl)imidazole: step 3/3.</text>
</comment>
<evidence type="ECO:0000256" key="3">
    <source>
        <dbReference type="ARBA" id="ARBA00003848"/>
    </source>
</evidence>
<feature type="domain" description="Pyridoxamine kinase/Phosphomethylpyrimidine kinase" evidence="12">
    <location>
        <begin position="27"/>
        <end position="274"/>
    </location>
</feature>
<dbReference type="EMBL" id="AGBA01000013">
    <property type="protein sequence ID" value="EGY77602.1"/>
    <property type="molecule type" value="Genomic_DNA"/>
</dbReference>
<evidence type="ECO:0000256" key="4">
    <source>
        <dbReference type="ARBA" id="ARBA00004769"/>
    </source>
</evidence>
<evidence type="ECO:0000256" key="9">
    <source>
        <dbReference type="ARBA" id="ARBA00022977"/>
    </source>
</evidence>
<keyword evidence="9" id="KW-0784">Thiamine biosynthesis</keyword>
<evidence type="ECO:0000256" key="8">
    <source>
        <dbReference type="ARBA" id="ARBA00022840"/>
    </source>
</evidence>
<evidence type="ECO:0000256" key="1">
    <source>
        <dbReference type="ARBA" id="ARBA00000151"/>
    </source>
</evidence>
<comment type="catalytic activity">
    <reaction evidence="2">
        <text>4-amino-2-methyl-5-(phosphooxymethyl)pyrimidine + ATP = 4-amino-2-methyl-5-(diphosphooxymethyl)pyrimidine + ADP</text>
        <dbReference type="Rhea" id="RHEA:19893"/>
        <dbReference type="ChEBI" id="CHEBI:30616"/>
        <dbReference type="ChEBI" id="CHEBI:57841"/>
        <dbReference type="ChEBI" id="CHEBI:58354"/>
        <dbReference type="ChEBI" id="CHEBI:456216"/>
        <dbReference type="EC" id="2.7.4.7"/>
    </reaction>
</comment>
<evidence type="ECO:0000259" key="11">
    <source>
        <dbReference type="Pfam" id="PF03070"/>
    </source>
</evidence>
<evidence type="ECO:0000256" key="6">
    <source>
        <dbReference type="ARBA" id="ARBA00022741"/>
    </source>
</evidence>
<accession>G4CX88</accession>
<comment type="caution">
    <text evidence="13">The sequence shown here is derived from an EMBL/GenBank/DDBJ whole genome shotgun (WGS) entry which is preliminary data.</text>
</comment>
<dbReference type="PATRIC" id="fig|997355.3.peg.1125"/>
<dbReference type="AlphaFoldDB" id="G4CX88"/>
<dbReference type="Gene3D" id="1.20.910.10">
    <property type="entry name" value="Heme oxygenase-like"/>
    <property type="match status" value="1"/>
</dbReference>
<evidence type="ECO:0000256" key="7">
    <source>
        <dbReference type="ARBA" id="ARBA00022777"/>
    </source>
</evidence>
<dbReference type="FunFam" id="3.40.1190.20:FF:000003">
    <property type="entry name" value="Phosphomethylpyrimidine kinase ThiD"/>
    <property type="match status" value="1"/>
</dbReference>
<keyword evidence="14" id="KW-1185">Reference proteome</keyword>
<keyword evidence="5 13" id="KW-0808">Transferase</keyword>
<protein>
    <submittedName>
        <fullName evidence="13">Multifunctional protein thiED</fullName>
        <ecNumber evidence="13">2.5.1.3</ecNumber>
        <ecNumber evidence="13">2.7.4.7</ecNumber>
    </submittedName>
</protein>
<dbReference type="PANTHER" id="PTHR20858">
    <property type="entry name" value="PHOSPHOMETHYLPYRIMIDINE KINASE"/>
    <property type="match status" value="1"/>
</dbReference>
<gene>
    <name evidence="13" type="ORF">HMPREF9153_1145</name>
</gene>
<evidence type="ECO:0000259" key="12">
    <source>
        <dbReference type="Pfam" id="PF08543"/>
    </source>
</evidence>
<evidence type="ECO:0000313" key="13">
    <source>
        <dbReference type="EMBL" id="EGY77602.1"/>
    </source>
</evidence>
<keyword evidence="8" id="KW-0067">ATP-binding</keyword>
<dbReference type="UniPathway" id="UPA00060">
    <property type="reaction ID" value="UER00138"/>
</dbReference>
<feature type="domain" description="Thiaminase-2/PQQC" evidence="11">
    <location>
        <begin position="342"/>
        <end position="525"/>
    </location>
</feature>
<dbReference type="GO" id="GO:0005829">
    <property type="term" value="C:cytosol"/>
    <property type="evidence" value="ECO:0007669"/>
    <property type="project" value="TreeGrafter"/>
</dbReference>
<dbReference type="NCBIfam" id="TIGR00097">
    <property type="entry name" value="HMP-P_kinase"/>
    <property type="match status" value="1"/>
</dbReference>
<dbReference type="SUPFAM" id="SSF53613">
    <property type="entry name" value="Ribokinase-like"/>
    <property type="match status" value="1"/>
</dbReference>
<feature type="region of interest" description="Disordered" evidence="10">
    <location>
        <begin position="1"/>
        <end position="35"/>
    </location>
</feature>
<name>G4CX88_9ACTN</name>
<dbReference type="GO" id="GO:0008972">
    <property type="term" value="F:phosphomethylpyrimidine kinase activity"/>
    <property type="evidence" value="ECO:0007669"/>
    <property type="project" value="UniProtKB-EC"/>
</dbReference>
<dbReference type="Pfam" id="PF03070">
    <property type="entry name" value="TENA_THI-4"/>
    <property type="match status" value="1"/>
</dbReference>
<organism evidence="13 14">
    <name type="scientific">Cutibacterium avidum ATCC 25577</name>
    <dbReference type="NCBI Taxonomy" id="997355"/>
    <lineage>
        <taxon>Bacteria</taxon>
        <taxon>Bacillati</taxon>
        <taxon>Actinomycetota</taxon>
        <taxon>Actinomycetes</taxon>
        <taxon>Propionibacteriales</taxon>
        <taxon>Propionibacteriaceae</taxon>
        <taxon>Cutibacterium</taxon>
    </lineage>
</organism>
<dbReference type="EC" id="2.5.1.3" evidence="13"/>
<proteinExistence type="predicted"/>
<dbReference type="Pfam" id="PF08543">
    <property type="entry name" value="Phos_pyr_kin"/>
    <property type="match status" value="1"/>
</dbReference>
<dbReference type="Gene3D" id="3.40.1190.20">
    <property type="match status" value="1"/>
</dbReference>
<reference evidence="13 14" key="1">
    <citation type="submission" date="2011-06" db="EMBL/GenBank/DDBJ databases">
        <authorList>
            <person name="Muzny D."/>
            <person name="Qin X."/>
            <person name="Deng J."/>
            <person name="Jiang H."/>
            <person name="Liu Y."/>
            <person name="Qu J."/>
            <person name="Song X.-Z."/>
            <person name="Zhang L."/>
            <person name="Thornton R."/>
            <person name="Coyle M."/>
            <person name="Francisco L."/>
            <person name="Jackson L."/>
            <person name="Javaid M."/>
            <person name="Korchina V."/>
            <person name="Kovar C."/>
            <person name="Mata R."/>
            <person name="Mathew T."/>
            <person name="Ngo R."/>
            <person name="Nguyen L."/>
            <person name="Nguyen N."/>
            <person name="Okwuonu G."/>
            <person name="Ongeri F."/>
            <person name="Pham C."/>
            <person name="Simmons D."/>
            <person name="Wilczek-Boney K."/>
            <person name="Hale W."/>
            <person name="Jakkamsetti A."/>
            <person name="Pham P."/>
            <person name="Ruth R."/>
            <person name="San Lucas F."/>
            <person name="Warren J."/>
            <person name="Zhang J."/>
            <person name="Zhao Z."/>
            <person name="Zhou C."/>
            <person name="Zhu D."/>
            <person name="Lee S."/>
            <person name="Bess C."/>
            <person name="Blankenburg K."/>
            <person name="Forbes L."/>
            <person name="Fu Q."/>
            <person name="Gubbala S."/>
            <person name="Hirani K."/>
            <person name="Jayaseelan J.C."/>
            <person name="Lara F."/>
            <person name="Munidasa M."/>
            <person name="Palculict T."/>
            <person name="Patil S."/>
            <person name="Pu L.-L."/>
            <person name="Saada N."/>
            <person name="Tang L."/>
            <person name="Weissenberger G."/>
            <person name="Zhu Y."/>
            <person name="Hemphill L."/>
            <person name="Shang Y."/>
            <person name="Youmans B."/>
            <person name="Ayvaz T."/>
            <person name="Ross M."/>
            <person name="Santibanez J."/>
            <person name="Aqrawi P."/>
            <person name="Gross S."/>
            <person name="Joshi V."/>
            <person name="Fowler G."/>
            <person name="Nazareth L."/>
            <person name="Reid J."/>
            <person name="Worley K."/>
            <person name="Petrosino J."/>
            <person name="Highlander S."/>
            <person name="Gibbs R."/>
        </authorList>
    </citation>
    <scope>NUCLEOTIDE SEQUENCE [LARGE SCALE GENOMIC DNA]</scope>
    <source>
        <strain evidence="13 14">ATCC 25577</strain>
    </source>
</reference>
<evidence type="ECO:0000313" key="14">
    <source>
        <dbReference type="Proteomes" id="UP000005332"/>
    </source>
</evidence>
<dbReference type="CDD" id="cd01169">
    <property type="entry name" value="HMPP_kinase"/>
    <property type="match status" value="1"/>
</dbReference>
<evidence type="ECO:0000256" key="2">
    <source>
        <dbReference type="ARBA" id="ARBA00000565"/>
    </source>
</evidence>
<keyword evidence="7" id="KW-0418">Kinase</keyword>